<dbReference type="PANTHER" id="PTHR12901:SF10">
    <property type="entry name" value="COENZYME Q-BINDING PROTEIN COQ10, MITOCHONDRIAL"/>
    <property type="match status" value="1"/>
</dbReference>
<dbReference type="OrthoDB" id="9804759at2"/>
<dbReference type="GO" id="GO:0048039">
    <property type="term" value="F:ubiquinone binding"/>
    <property type="evidence" value="ECO:0007669"/>
    <property type="project" value="InterPro"/>
</dbReference>
<accession>A0A1I3R4U9</accession>
<evidence type="ECO:0000313" key="4">
    <source>
        <dbReference type="EMBL" id="SFJ41050.1"/>
    </source>
</evidence>
<dbReference type="Proteomes" id="UP000199445">
    <property type="component" value="Unassembled WGS sequence"/>
</dbReference>
<reference evidence="4 5" key="1">
    <citation type="submission" date="2016-10" db="EMBL/GenBank/DDBJ databases">
        <authorList>
            <person name="de Groot N.N."/>
        </authorList>
    </citation>
    <scope>NUCLEOTIDE SEQUENCE [LARGE SCALE GENOMIC DNA]</scope>
    <source>
        <strain evidence="4 5">IBRC-M 10445</strain>
    </source>
</reference>
<dbReference type="InterPro" id="IPR044996">
    <property type="entry name" value="COQ10-like"/>
</dbReference>
<evidence type="ECO:0000259" key="3">
    <source>
        <dbReference type="Pfam" id="PF03364"/>
    </source>
</evidence>
<dbReference type="EMBL" id="FOSC01000002">
    <property type="protein sequence ID" value="SFJ41050.1"/>
    <property type="molecule type" value="Genomic_DNA"/>
</dbReference>
<dbReference type="RefSeq" id="WP_091701851.1">
    <property type="nucleotide sequence ID" value="NZ_BMYN01000002.1"/>
</dbReference>
<dbReference type="AlphaFoldDB" id="A0A1I3R4U9"/>
<evidence type="ECO:0000256" key="1">
    <source>
        <dbReference type="ARBA" id="ARBA00008918"/>
    </source>
</evidence>
<dbReference type="SUPFAM" id="SSF55961">
    <property type="entry name" value="Bet v1-like"/>
    <property type="match status" value="1"/>
</dbReference>
<evidence type="ECO:0000256" key="2">
    <source>
        <dbReference type="ARBA" id="ARBA00022649"/>
    </source>
</evidence>
<gene>
    <name evidence="4" type="ORF">SAMN05216429_102245</name>
</gene>
<dbReference type="InterPro" id="IPR023393">
    <property type="entry name" value="START-like_dom_sf"/>
</dbReference>
<dbReference type="CDD" id="cd07813">
    <property type="entry name" value="COQ10p_like"/>
    <property type="match status" value="1"/>
</dbReference>
<keyword evidence="5" id="KW-1185">Reference proteome</keyword>
<comment type="similarity">
    <text evidence="1">Belongs to the ribosome association toxin RatA family.</text>
</comment>
<name>A0A1I3R4U9_9GAMM</name>
<organism evidence="4 5">
    <name type="scientific">Marinobacter persicus</name>
    <dbReference type="NCBI Taxonomy" id="930118"/>
    <lineage>
        <taxon>Bacteria</taxon>
        <taxon>Pseudomonadati</taxon>
        <taxon>Pseudomonadota</taxon>
        <taxon>Gammaproteobacteria</taxon>
        <taxon>Pseudomonadales</taxon>
        <taxon>Marinobacteraceae</taxon>
        <taxon>Marinobacter</taxon>
    </lineage>
</organism>
<sequence>MAHQIDKSALVMHSAEQMFRLVNDIDRYPEFLPWCTGAEVHEEGEGQRRASLEISKGGMHHWFTTRNRVVEPERIEMQLADGPFKRLNGCWHFHPLDDNACKVVLTLNFEFSGSLSRMAFGPVFKYVANAMVDAFCKRADEVYGRGQG</sequence>
<dbReference type="Gene3D" id="3.30.530.20">
    <property type="match status" value="1"/>
</dbReference>
<keyword evidence="2" id="KW-1277">Toxin-antitoxin system</keyword>
<evidence type="ECO:0000313" key="5">
    <source>
        <dbReference type="Proteomes" id="UP000199445"/>
    </source>
</evidence>
<dbReference type="InterPro" id="IPR005031">
    <property type="entry name" value="COQ10_START"/>
</dbReference>
<feature type="domain" description="Coenzyme Q-binding protein COQ10 START" evidence="3">
    <location>
        <begin position="13"/>
        <end position="136"/>
    </location>
</feature>
<dbReference type="Pfam" id="PF03364">
    <property type="entry name" value="Polyketide_cyc"/>
    <property type="match status" value="1"/>
</dbReference>
<proteinExistence type="inferred from homology"/>
<protein>
    <submittedName>
        <fullName evidence="4">Ribosome association toxin PasT (RatA) of the RatAB toxin-antitoxin module</fullName>
    </submittedName>
</protein>
<dbReference type="GO" id="GO:0045333">
    <property type="term" value="P:cellular respiration"/>
    <property type="evidence" value="ECO:0007669"/>
    <property type="project" value="InterPro"/>
</dbReference>
<dbReference type="PANTHER" id="PTHR12901">
    <property type="entry name" value="SPERM PROTEIN HOMOLOG"/>
    <property type="match status" value="1"/>
</dbReference>